<comment type="cofactor">
    <cofactor evidence="1">
        <name>Mg(2+)</name>
        <dbReference type="ChEBI" id="CHEBI:18420"/>
    </cofactor>
</comment>
<evidence type="ECO:0000256" key="9">
    <source>
        <dbReference type="ARBA" id="ARBA00046318"/>
    </source>
</evidence>
<evidence type="ECO:0000256" key="1">
    <source>
        <dbReference type="ARBA" id="ARBA00001946"/>
    </source>
</evidence>
<dbReference type="EC" id="1.1.1.42" evidence="10"/>
<evidence type="ECO:0000313" key="12">
    <source>
        <dbReference type="Proteomes" id="UP001056374"/>
    </source>
</evidence>
<protein>
    <recommendedName>
        <fullName evidence="10">Isocitrate dehydrogenase [NADP]</fullName>
        <ecNumber evidence="10">1.1.1.42</ecNumber>
    </recommendedName>
    <alternativeName>
        <fullName evidence="10">Oxalosuccinate decarboxylase</fullName>
    </alternativeName>
</protein>
<reference evidence="11" key="1">
    <citation type="submission" date="2022-06" db="EMBL/GenBank/DDBJ databases">
        <title>Complete genome sequence of soil microorganisms Streptomyces sp. Qhu-M197 isolated from Alpine meadows habitats on the Tibetan Plateau.</title>
        <authorList>
            <person name="Zhang B."/>
            <person name="Xiang X."/>
            <person name="Fan J."/>
        </authorList>
    </citation>
    <scope>NUCLEOTIDE SEQUENCE</scope>
    <source>
        <strain evidence="11">Qhu-M197</strain>
    </source>
</reference>
<keyword evidence="12" id="KW-1185">Reference proteome</keyword>
<organism evidence="11 12">
    <name type="scientific">Streptomyces phaeoluteigriseus</name>
    <dbReference type="NCBI Taxonomy" id="114686"/>
    <lineage>
        <taxon>Bacteria</taxon>
        <taxon>Bacillati</taxon>
        <taxon>Actinomycetota</taxon>
        <taxon>Actinomycetes</taxon>
        <taxon>Kitasatosporales</taxon>
        <taxon>Streptomycetaceae</taxon>
        <taxon>Streptomyces</taxon>
        <taxon>Streptomyces aurantiacus group</taxon>
    </lineage>
</organism>
<evidence type="ECO:0000256" key="7">
    <source>
        <dbReference type="ARBA" id="ARBA00023002"/>
    </source>
</evidence>
<keyword evidence="5" id="KW-0460">Magnesium</keyword>
<gene>
    <name evidence="11" type="ORF">NFX46_13260</name>
</gene>
<keyword evidence="6 10" id="KW-0521">NADP</keyword>
<evidence type="ECO:0000256" key="3">
    <source>
        <dbReference type="ARBA" id="ARBA00022532"/>
    </source>
</evidence>
<keyword evidence="2 10" id="KW-0329">Glyoxylate bypass</keyword>
<sequence length="739" mass="79924">MTDSTIIYTHTDEAPALATYSFLPVVQAYASQAGVSVETRDISLSGRIIAVFPEYLTEDQRIADDLHELGELAKTPEANIVKLPNISASIPQLKAAIAELQAQGYALPAYPDDPKTDEERDIQSRYDKVKGSAVNPVLREGNSDRRAPASVKNYAKTHPHRMGAWTGESKTNVATMGQNDFRSTEKSTVISEAGTLRIELVGEDGTTTVLRESVPVLKDEVVDASVLHVAALREFLTAQIARAKADDVLFSVHLKATMMKVSDPIIFGHVVRAFFPKTFERYGATLAAAGLTPNDGLGGILKGLEALPDADAIKASFEAELAEGPALAMVDSDKGITNLHVPSDVIVDASMPAMIRTSGHMWGPDGEEADTLAVLPDSSYSGVYQAVIDDCRAHGAYDPATMGSVPNVGLMAQKAEEYGSHDKTFEVKTAGTVRLVDQDGNVVLEQSVAEGDIFRACQTKDAPIRDWVKLAVTRARATGSPAVFWLDETRAHDARLIAKVKTYLAEHDTEGLDIRILNPVEATKLSVERIRRGEDTISVTGNVLRDYLTDLFPILELGTSAKMLSVVPLMAGGGLFETGAGGSAPKHVQQLVKENYLRWDSLGEFFALVPSLEQYAEFTGNARAKVLADALDRATATFLNEDKSPTRRVGGIDNRGSHFFLSLYWAQELARQTDDADLAKAFAQFAESLAANEQKIVEELNSVQGQSADIGGYYRPDPEKAAAVMRPSATWNELLASLS</sequence>
<comment type="catalytic activity">
    <reaction evidence="8 10">
        <text>D-threo-isocitrate + NADP(+) = 2-oxoglutarate + CO2 + NADPH</text>
        <dbReference type="Rhea" id="RHEA:19629"/>
        <dbReference type="ChEBI" id="CHEBI:15562"/>
        <dbReference type="ChEBI" id="CHEBI:16526"/>
        <dbReference type="ChEBI" id="CHEBI:16810"/>
        <dbReference type="ChEBI" id="CHEBI:57783"/>
        <dbReference type="ChEBI" id="CHEBI:58349"/>
        <dbReference type="EC" id="1.1.1.42"/>
    </reaction>
</comment>
<dbReference type="NCBIfam" id="TIGR00178">
    <property type="entry name" value="monomer_idh"/>
    <property type="match status" value="1"/>
</dbReference>
<dbReference type="SUPFAM" id="SSF53659">
    <property type="entry name" value="Isocitrate/Isopropylmalate dehydrogenase-like"/>
    <property type="match status" value="1"/>
</dbReference>
<dbReference type="PANTHER" id="PTHR36999">
    <property type="entry name" value="ISOCITRATE DEHYDROGENASE [NADP]"/>
    <property type="match status" value="1"/>
</dbReference>
<comment type="similarity">
    <text evidence="9 10">Belongs to the monomeric-type IDH family.</text>
</comment>
<dbReference type="PANTHER" id="PTHR36999:SF1">
    <property type="entry name" value="ISOCITRATE DEHYDROGENASE (NADP(+))"/>
    <property type="match status" value="1"/>
</dbReference>
<name>A0ABY4Z6R0_9ACTN</name>
<keyword evidence="7 10" id="KW-0560">Oxidoreductase</keyword>
<dbReference type="RefSeq" id="WP_252549013.1">
    <property type="nucleotide sequence ID" value="NZ_CP099468.1"/>
</dbReference>
<keyword evidence="4" id="KW-0479">Metal-binding</keyword>
<evidence type="ECO:0000256" key="10">
    <source>
        <dbReference type="PIRNR" id="PIRNR009407"/>
    </source>
</evidence>
<dbReference type="EMBL" id="CP099468">
    <property type="protein sequence ID" value="USQ84671.1"/>
    <property type="molecule type" value="Genomic_DNA"/>
</dbReference>
<evidence type="ECO:0000256" key="2">
    <source>
        <dbReference type="ARBA" id="ARBA00022435"/>
    </source>
</evidence>
<dbReference type="Proteomes" id="UP001056374">
    <property type="component" value="Chromosome"/>
</dbReference>
<proteinExistence type="inferred from homology"/>
<evidence type="ECO:0000256" key="5">
    <source>
        <dbReference type="ARBA" id="ARBA00022842"/>
    </source>
</evidence>
<dbReference type="GO" id="GO:0004450">
    <property type="term" value="F:isocitrate dehydrogenase (NADP+) activity"/>
    <property type="evidence" value="ECO:0007669"/>
    <property type="project" value="UniProtKB-EC"/>
</dbReference>
<evidence type="ECO:0000256" key="6">
    <source>
        <dbReference type="ARBA" id="ARBA00022857"/>
    </source>
</evidence>
<dbReference type="Pfam" id="PF03971">
    <property type="entry name" value="IDH"/>
    <property type="match status" value="1"/>
</dbReference>
<keyword evidence="3 10" id="KW-0816">Tricarboxylic acid cycle</keyword>
<accession>A0ABY4Z6R0</accession>
<dbReference type="InterPro" id="IPR004436">
    <property type="entry name" value="Isocitrate_DH_NADP_mono"/>
</dbReference>
<evidence type="ECO:0000256" key="4">
    <source>
        <dbReference type="ARBA" id="ARBA00022723"/>
    </source>
</evidence>
<dbReference type="PIRSF" id="PIRSF009407">
    <property type="entry name" value="IDH_monmr"/>
    <property type="match status" value="1"/>
</dbReference>
<evidence type="ECO:0000313" key="11">
    <source>
        <dbReference type="EMBL" id="USQ84671.1"/>
    </source>
</evidence>
<evidence type="ECO:0000256" key="8">
    <source>
        <dbReference type="ARBA" id="ARBA00023554"/>
    </source>
</evidence>